<feature type="region of interest" description="Disordered" evidence="1">
    <location>
        <begin position="289"/>
        <end position="334"/>
    </location>
</feature>
<protein>
    <recommendedName>
        <fullName evidence="2">Methyltransferase domain-containing protein</fullName>
    </recommendedName>
</protein>
<feature type="domain" description="Methyltransferase" evidence="2">
    <location>
        <begin position="41"/>
        <end position="250"/>
    </location>
</feature>
<keyword evidence="4" id="KW-1185">Reference proteome</keyword>
<name>A0AB34IYB8_PRYPA</name>
<comment type="caution">
    <text evidence="3">The sequence shown here is derived from an EMBL/GenBank/DDBJ whole genome shotgun (WGS) entry which is preliminary data.</text>
</comment>
<feature type="compositionally biased region" description="Polar residues" evidence="1">
    <location>
        <begin position="325"/>
        <end position="334"/>
    </location>
</feature>
<dbReference type="AlphaFoldDB" id="A0AB34IYB8"/>
<sequence>MPSYAEYEELSLRLYRRGAIEPRYARLHEVAAGDPDALVPWDKAHGTFLWDFFPPLFNCLRRERLGRLGDGGKVVCNVHELVRLGTSCAVLSFGVRDDASFELELASRTLCTIHMFDPSIERLPLPKEVPPAVHARLHFHRVGLRGASMPAGHGGGEFDTLGKLLSRVGVRRVHLLKMDIEGNEWEVLQQMSEAGTLAKVDQLLVELHFAQVDTNRVGASSGVRQVFDFFYMAERGGLLPFSWEVNHLLSGVYKLRPACVEYSFRRPLLLSSAQVNAILQVRPSMAKRTASNVSHARTRLDGARGKSRSHRHVRENGRPRAFLIDNSSDSRNTL</sequence>
<dbReference type="InterPro" id="IPR025714">
    <property type="entry name" value="Methyltranfer_dom"/>
</dbReference>
<evidence type="ECO:0000313" key="3">
    <source>
        <dbReference type="EMBL" id="KAL1508619.1"/>
    </source>
</evidence>
<evidence type="ECO:0000256" key="1">
    <source>
        <dbReference type="SAM" id="MobiDB-lite"/>
    </source>
</evidence>
<dbReference type="SUPFAM" id="SSF53335">
    <property type="entry name" value="S-adenosyl-L-methionine-dependent methyltransferases"/>
    <property type="match status" value="1"/>
</dbReference>
<dbReference type="Gene3D" id="3.40.50.150">
    <property type="entry name" value="Vaccinia Virus protein VP39"/>
    <property type="match status" value="1"/>
</dbReference>
<dbReference type="Pfam" id="PF13383">
    <property type="entry name" value="Methyltransf_22"/>
    <property type="match status" value="1"/>
</dbReference>
<dbReference type="PANTHER" id="PTHR32026:SF10">
    <property type="entry name" value="METHYLTRANSFERASE-LIKE PROTEIN 24-RELATED"/>
    <property type="match status" value="1"/>
</dbReference>
<reference evidence="3 4" key="1">
    <citation type="journal article" date="2024" name="Science">
        <title>Giant polyketide synthase enzymes in the biosynthesis of giant marine polyether toxins.</title>
        <authorList>
            <person name="Fallon T.R."/>
            <person name="Shende V.V."/>
            <person name="Wierzbicki I.H."/>
            <person name="Pendleton A.L."/>
            <person name="Watervoot N.F."/>
            <person name="Auber R.P."/>
            <person name="Gonzalez D.J."/>
            <person name="Wisecaver J.H."/>
            <person name="Moore B.S."/>
        </authorList>
    </citation>
    <scope>NUCLEOTIDE SEQUENCE [LARGE SCALE GENOMIC DNA]</scope>
    <source>
        <strain evidence="3 4">12B1</strain>
    </source>
</reference>
<dbReference type="Proteomes" id="UP001515480">
    <property type="component" value="Unassembled WGS sequence"/>
</dbReference>
<accession>A0AB34IYB8</accession>
<evidence type="ECO:0000313" key="4">
    <source>
        <dbReference type="Proteomes" id="UP001515480"/>
    </source>
</evidence>
<proteinExistence type="predicted"/>
<dbReference type="EMBL" id="JBGBPQ010000016">
    <property type="protein sequence ID" value="KAL1508619.1"/>
    <property type="molecule type" value="Genomic_DNA"/>
</dbReference>
<dbReference type="InterPro" id="IPR026913">
    <property type="entry name" value="METTL24"/>
</dbReference>
<dbReference type="PANTHER" id="PTHR32026">
    <property type="entry name" value="METHYLTRANSFERASE-LIKE PROTEIN 24"/>
    <property type="match status" value="1"/>
</dbReference>
<evidence type="ECO:0000259" key="2">
    <source>
        <dbReference type="Pfam" id="PF13383"/>
    </source>
</evidence>
<dbReference type="InterPro" id="IPR029063">
    <property type="entry name" value="SAM-dependent_MTases_sf"/>
</dbReference>
<gene>
    <name evidence="3" type="ORF">AB1Y20_004716</name>
</gene>
<organism evidence="3 4">
    <name type="scientific">Prymnesium parvum</name>
    <name type="common">Toxic golden alga</name>
    <dbReference type="NCBI Taxonomy" id="97485"/>
    <lineage>
        <taxon>Eukaryota</taxon>
        <taxon>Haptista</taxon>
        <taxon>Haptophyta</taxon>
        <taxon>Prymnesiophyceae</taxon>
        <taxon>Prymnesiales</taxon>
        <taxon>Prymnesiaceae</taxon>
        <taxon>Prymnesium</taxon>
    </lineage>
</organism>